<comment type="caution">
    <text evidence="2">The sequence shown here is derived from an EMBL/GenBank/DDBJ whole genome shotgun (WGS) entry which is preliminary data.</text>
</comment>
<dbReference type="AlphaFoldDB" id="A0A840N777"/>
<dbReference type="InterPro" id="IPR007332">
    <property type="entry name" value="DUF411"/>
</dbReference>
<evidence type="ECO:0000256" key="1">
    <source>
        <dbReference type="SAM" id="SignalP"/>
    </source>
</evidence>
<feature type="chain" id="PRO_5032935525" description="DUF411 domain-containing protein" evidence="1">
    <location>
        <begin position="32"/>
        <end position="160"/>
    </location>
</feature>
<sequence length="160" mass="16865">MVESAYWMTRRSLVGLMAAAALGVPAAVAFADDTMVVVHKDPNCGCCSSWVQHLRDAGFAVRVEEAADLKTVRARLGIPATLAACHTAEVAGYMLEGHVPAEAVRRLLSERPKAKGIAVPGMPIGSPGMEGGQPQSFTVVLFGPDGSRPFMRFIGKQSVG</sequence>
<feature type="signal peptide" evidence="1">
    <location>
        <begin position="1"/>
        <end position="31"/>
    </location>
</feature>
<keyword evidence="1" id="KW-0732">Signal</keyword>
<dbReference type="RefSeq" id="WP_184090202.1">
    <property type="nucleotide sequence ID" value="NZ_JACHIJ010000010.1"/>
</dbReference>
<evidence type="ECO:0008006" key="4">
    <source>
        <dbReference type="Google" id="ProtNLM"/>
    </source>
</evidence>
<proteinExistence type="predicted"/>
<name>A0A840N777_9BRAD</name>
<dbReference type="PROSITE" id="PS51318">
    <property type="entry name" value="TAT"/>
    <property type="match status" value="1"/>
</dbReference>
<organism evidence="2 3">
    <name type="scientific">Afipia massiliensis</name>
    <dbReference type="NCBI Taxonomy" id="211460"/>
    <lineage>
        <taxon>Bacteria</taxon>
        <taxon>Pseudomonadati</taxon>
        <taxon>Pseudomonadota</taxon>
        <taxon>Alphaproteobacteria</taxon>
        <taxon>Hyphomicrobiales</taxon>
        <taxon>Nitrobacteraceae</taxon>
        <taxon>Afipia</taxon>
    </lineage>
</organism>
<dbReference type="EMBL" id="JACHIJ010000010">
    <property type="protein sequence ID" value="MBB5055040.1"/>
    <property type="molecule type" value="Genomic_DNA"/>
</dbReference>
<evidence type="ECO:0000313" key="2">
    <source>
        <dbReference type="EMBL" id="MBB5055040.1"/>
    </source>
</evidence>
<gene>
    <name evidence="2" type="ORF">HNQ36_005051</name>
</gene>
<accession>A0A840N777</accession>
<dbReference type="Proteomes" id="UP000521227">
    <property type="component" value="Unassembled WGS sequence"/>
</dbReference>
<dbReference type="Pfam" id="PF04214">
    <property type="entry name" value="DUF411"/>
    <property type="match status" value="1"/>
</dbReference>
<dbReference type="InterPro" id="IPR006311">
    <property type="entry name" value="TAT_signal"/>
</dbReference>
<evidence type="ECO:0000313" key="3">
    <source>
        <dbReference type="Proteomes" id="UP000521227"/>
    </source>
</evidence>
<protein>
    <recommendedName>
        <fullName evidence="4">DUF411 domain-containing protein</fullName>
    </recommendedName>
</protein>
<reference evidence="2 3" key="1">
    <citation type="submission" date="2020-08" db="EMBL/GenBank/DDBJ databases">
        <title>Genomic Encyclopedia of Type Strains, Phase IV (KMG-IV): sequencing the most valuable type-strain genomes for metagenomic binning, comparative biology and taxonomic classification.</title>
        <authorList>
            <person name="Goeker M."/>
        </authorList>
    </citation>
    <scope>NUCLEOTIDE SEQUENCE [LARGE SCALE GENOMIC DNA]</scope>
    <source>
        <strain evidence="2 3">DSM 17498</strain>
    </source>
</reference>